<evidence type="ECO:0000256" key="1">
    <source>
        <dbReference type="SAM" id="MobiDB-lite"/>
    </source>
</evidence>
<evidence type="ECO:0000313" key="2">
    <source>
        <dbReference type="EMBL" id="KAJ8888667.1"/>
    </source>
</evidence>
<keyword evidence="3" id="KW-1185">Reference proteome</keyword>
<evidence type="ECO:0000313" key="3">
    <source>
        <dbReference type="Proteomes" id="UP001159363"/>
    </source>
</evidence>
<proteinExistence type="predicted"/>
<feature type="region of interest" description="Disordered" evidence="1">
    <location>
        <begin position="105"/>
        <end position="129"/>
    </location>
</feature>
<accession>A0ABQ9HWM4</accession>
<gene>
    <name evidence="2" type="ORF">PR048_008159</name>
</gene>
<sequence>MTSRFSCENDREHSTANVLSKATFPIGKRGFQHGGEKPGPLSARRYADDILAPSDSSSYTATHTLVSSQTTPRSHTVHVSEFDNTLLTRHGDIWAALNTGALRADGGKSGAAPECQGGETGDPRENTMTSGIVRHDSHVRKFVWATGHRTKFALVGSERSSHCAELRTQAYALKLRRNAVQRQQSEKTYQTKVTSTTFPLRRARSKKIVNASRLRSRDDVVVRLLACSPPTEANRVRFPAGSLPDFRMQESCRMMPLMGGFSRGSPVSPLFIPALLHIHLNSPSSTLKTSAINTYCYVLQLAPTQLPRAVVGDPPRPLLFLERCARGLLIPLAGKPVNNGQRPVGLSRCSELYLLHGPSPLLGDSTGLATTQECSGETGWRLSPPRRITRGHLKALVYATPMDDVGTLRKRIVAGFQTIRNFPGIHQRILVSMQRRVDTCVSGDGGHFKHFL</sequence>
<dbReference type="Proteomes" id="UP001159363">
    <property type="component" value="Chromosome 3"/>
</dbReference>
<organism evidence="2 3">
    <name type="scientific">Dryococelus australis</name>
    <dbReference type="NCBI Taxonomy" id="614101"/>
    <lineage>
        <taxon>Eukaryota</taxon>
        <taxon>Metazoa</taxon>
        <taxon>Ecdysozoa</taxon>
        <taxon>Arthropoda</taxon>
        <taxon>Hexapoda</taxon>
        <taxon>Insecta</taxon>
        <taxon>Pterygota</taxon>
        <taxon>Neoptera</taxon>
        <taxon>Polyneoptera</taxon>
        <taxon>Phasmatodea</taxon>
        <taxon>Verophasmatodea</taxon>
        <taxon>Anareolatae</taxon>
        <taxon>Phasmatidae</taxon>
        <taxon>Eurycanthinae</taxon>
        <taxon>Dryococelus</taxon>
    </lineage>
</organism>
<name>A0ABQ9HWM4_9NEOP</name>
<protein>
    <submittedName>
        <fullName evidence="2">Uncharacterized protein</fullName>
    </submittedName>
</protein>
<dbReference type="EMBL" id="JARBHB010000003">
    <property type="protein sequence ID" value="KAJ8888667.1"/>
    <property type="molecule type" value="Genomic_DNA"/>
</dbReference>
<comment type="caution">
    <text evidence="2">The sequence shown here is derived from an EMBL/GenBank/DDBJ whole genome shotgun (WGS) entry which is preliminary data.</text>
</comment>
<reference evidence="2 3" key="1">
    <citation type="submission" date="2023-02" db="EMBL/GenBank/DDBJ databases">
        <title>LHISI_Scaffold_Assembly.</title>
        <authorList>
            <person name="Stuart O.P."/>
            <person name="Cleave R."/>
            <person name="Magrath M.J.L."/>
            <person name="Mikheyev A.S."/>
        </authorList>
    </citation>
    <scope>NUCLEOTIDE SEQUENCE [LARGE SCALE GENOMIC DNA]</scope>
    <source>
        <strain evidence="2">Daus_M_001</strain>
        <tissue evidence="2">Leg muscle</tissue>
    </source>
</reference>